<organism evidence="3">
    <name type="scientific">Trepomonas sp. PC1</name>
    <dbReference type="NCBI Taxonomy" id="1076344"/>
    <lineage>
        <taxon>Eukaryota</taxon>
        <taxon>Metamonada</taxon>
        <taxon>Diplomonadida</taxon>
        <taxon>Hexamitidae</taxon>
        <taxon>Hexamitinae</taxon>
        <taxon>Trepomonas</taxon>
    </lineage>
</organism>
<name>A0A146KEF2_9EUKA</name>
<dbReference type="Pfam" id="PF01852">
    <property type="entry name" value="START"/>
    <property type="match status" value="1"/>
</dbReference>
<dbReference type="AlphaFoldDB" id="A0A146KEF2"/>
<sequence>LKFTLPESKRQESFDQIAQLKQQQEQAQLQEETLFKNEVKNWLATVPDVKYKALQGQIEINAPVSQVIATLLKLKSFITSDSPKEILEHVIYEQIQFFTEADQQAFNQCLKGDIQDFAFYGQSCTKSPSMFVDHRDFIFQAALKKIDNEFVMIYKSSTENVPAQKGAVRGTILNSGFRFSETQGKTVVKQFTLVDPQGSLPAMIYNSALENRSVFLIILKKAVAGEIKLK</sequence>
<feature type="non-terminal residue" evidence="3">
    <location>
        <position position="1"/>
    </location>
</feature>
<dbReference type="GO" id="GO:0008289">
    <property type="term" value="F:lipid binding"/>
    <property type="evidence" value="ECO:0007669"/>
    <property type="project" value="InterPro"/>
</dbReference>
<accession>A0A146KEF2</accession>
<evidence type="ECO:0000313" key="3">
    <source>
        <dbReference type="EMBL" id="JAP94274.1"/>
    </source>
</evidence>
<evidence type="ECO:0000259" key="2">
    <source>
        <dbReference type="Pfam" id="PF01852"/>
    </source>
</evidence>
<proteinExistence type="predicted"/>
<dbReference type="InterPro" id="IPR023393">
    <property type="entry name" value="START-like_dom_sf"/>
</dbReference>
<dbReference type="Gene3D" id="3.30.530.20">
    <property type="match status" value="1"/>
</dbReference>
<keyword evidence="1" id="KW-0175">Coiled coil</keyword>
<gene>
    <name evidence="3" type="ORF">TPC1_13141</name>
</gene>
<feature type="coiled-coil region" evidence="1">
    <location>
        <begin position="10"/>
        <end position="37"/>
    </location>
</feature>
<evidence type="ECO:0000256" key="1">
    <source>
        <dbReference type="SAM" id="Coils"/>
    </source>
</evidence>
<dbReference type="SUPFAM" id="SSF55961">
    <property type="entry name" value="Bet v1-like"/>
    <property type="match status" value="1"/>
</dbReference>
<reference evidence="3" key="1">
    <citation type="submission" date="2015-07" db="EMBL/GenBank/DDBJ databases">
        <title>Adaptation to a free-living lifestyle via gene acquisitions in the diplomonad Trepomonas sp. PC1.</title>
        <authorList>
            <person name="Xu F."/>
            <person name="Jerlstrom-Hultqvist J."/>
            <person name="Kolisko M."/>
            <person name="Simpson A.G.B."/>
            <person name="Roger A.J."/>
            <person name="Svard S.G."/>
            <person name="Andersson J.O."/>
        </authorList>
    </citation>
    <scope>NUCLEOTIDE SEQUENCE</scope>
    <source>
        <strain evidence="3">PC1</strain>
    </source>
</reference>
<dbReference type="InterPro" id="IPR002913">
    <property type="entry name" value="START_lipid-bd_dom"/>
</dbReference>
<feature type="domain" description="START" evidence="2">
    <location>
        <begin position="130"/>
        <end position="215"/>
    </location>
</feature>
<protein>
    <submittedName>
        <fullName evidence="3">START domain-containing protein</fullName>
    </submittedName>
</protein>
<dbReference type="EMBL" id="GDID01002332">
    <property type="protein sequence ID" value="JAP94274.1"/>
    <property type="molecule type" value="Transcribed_RNA"/>
</dbReference>